<accession>A0A8J2PWU5</accession>
<feature type="compositionally biased region" description="Low complexity" evidence="1">
    <location>
        <begin position="1"/>
        <end position="10"/>
    </location>
</feature>
<name>A0A8J2PWU5_9HEXA</name>
<dbReference type="OrthoDB" id="10049986at2759"/>
<dbReference type="EMBL" id="CAJVCH010560014">
    <property type="protein sequence ID" value="CAG7831327.1"/>
    <property type="molecule type" value="Genomic_DNA"/>
</dbReference>
<dbReference type="PANTHER" id="PTHR46599:SF6">
    <property type="entry name" value="DUAL SPECIFICITY PHOSPHATASE 26"/>
    <property type="match status" value="1"/>
</dbReference>
<feature type="region of interest" description="Disordered" evidence="1">
    <location>
        <begin position="1"/>
        <end position="41"/>
    </location>
</feature>
<reference evidence="3" key="1">
    <citation type="submission" date="2021-06" db="EMBL/GenBank/DDBJ databases">
        <authorList>
            <person name="Hodson N. C."/>
            <person name="Mongue J. A."/>
            <person name="Jaron S. K."/>
        </authorList>
    </citation>
    <scope>NUCLEOTIDE SEQUENCE</scope>
</reference>
<proteinExistence type="predicted"/>
<organism evidence="3 4">
    <name type="scientific">Allacma fusca</name>
    <dbReference type="NCBI Taxonomy" id="39272"/>
    <lineage>
        <taxon>Eukaryota</taxon>
        <taxon>Metazoa</taxon>
        <taxon>Ecdysozoa</taxon>
        <taxon>Arthropoda</taxon>
        <taxon>Hexapoda</taxon>
        <taxon>Collembola</taxon>
        <taxon>Symphypleona</taxon>
        <taxon>Sminthuridae</taxon>
        <taxon>Allacma</taxon>
    </lineage>
</organism>
<comment type="caution">
    <text evidence="3">The sequence shown here is derived from an EMBL/GenBank/DDBJ whole genome shotgun (WGS) entry which is preliminary data.</text>
</comment>
<evidence type="ECO:0000313" key="3">
    <source>
        <dbReference type="EMBL" id="CAG7831327.1"/>
    </source>
</evidence>
<dbReference type="AlphaFoldDB" id="A0A8J2PWU5"/>
<dbReference type="PANTHER" id="PTHR46599">
    <property type="entry name" value="PIGGYBAC TRANSPOSABLE ELEMENT-DERIVED PROTEIN 4"/>
    <property type="match status" value="1"/>
</dbReference>
<dbReference type="Pfam" id="PF13843">
    <property type="entry name" value="DDE_Tnp_1_7"/>
    <property type="match status" value="2"/>
</dbReference>
<evidence type="ECO:0000313" key="4">
    <source>
        <dbReference type="Proteomes" id="UP000708208"/>
    </source>
</evidence>
<keyword evidence="4" id="KW-1185">Reference proteome</keyword>
<dbReference type="InterPro" id="IPR029526">
    <property type="entry name" value="PGBD"/>
</dbReference>
<protein>
    <recommendedName>
        <fullName evidence="2">PiggyBac transposable element-derived protein domain-containing protein</fullName>
    </recommendedName>
</protein>
<feature type="domain" description="PiggyBac transposable element-derived protein" evidence="2">
    <location>
        <begin position="259"/>
        <end position="312"/>
    </location>
</feature>
<sequence>MRGGESSSGESDIEVDDVDEVVEAEPDFASEDEDLEEELDDEDDDDALFGHMNFDENFKFIDHPTVATVITGTDGTEWHNQPPPAGRRSIVNKWQARGNVSGIRTNIQRVEQAQTKLDIFKLQITDEMIDAIVKWTNAKGEATTNFRNLAHPDKDPRTWNSTDRMEITAFMGLLVLAGSQKLKRMSTHQIWRSDAKYRRPPFIATMSRERVYMKSKPGRYGLKIWALVDCENRFVCNFQVYLGKQGIRAEHQSPLIHKEEPHKPEIIFHYNAHKGGVDTVDQMKAEYSCVRGSNRWPMKIWMDYIDSVCLNSSIIWYAKNPAWMKGRRSRRQKFLEELAEEMIKPHILRRSFNGLQKNVQDCMLIMGATKPGLETPSRTTVRGYCIVCSSSKSRTRVRCDTCLNFVCDEHLIRKKVCTICEPVEDHSD</sequence>
<feature type="compositionally biased region" description="Acidic residues" evidence="1">
    <location>
        <begin position="11"/>
        <end position="41"/>
    </location>
</feature>
<dbReference type="Proteomes" id="UP000708208">
    <property type="component" value="Unassembled WGS sequence"/>
</dbReference>
<gene>
    <name evidence="3" type="ORF">AFUS01_LOCUS41075</name>
</gene>
<feature type="domain" description="PiggyBac transposable element-derived protein" evidence="2">
    <location>
        <begin position="118"/>
        <end position="210"/>
    </location>
</feature>
<evidence type="ECO:0000259" key="2">
    <source>
        <dbReference type="Pfam" id="PF13843"/>
    </source>
</evidence>
<evidence type="ECO:0000256" key="1">
    <source>
        <dbReference type="SAM" id="MobiDB-lite"/>
    </source>
</evidence>